<reference evidence="3" key="1">
    <citation type="journal article" date="2019" name="Int. J. Syst. Evol. Microbiol.">
        <title>The Global Catalogue of Microorganisms (GCM) 10K type strain sequencing project: providing services to taxonomists for standard genome sequencing and annotation.</title>
        <authorList>
            <consortium name="The Broad Institute Genomics Platform"/>
            <consortium name="The Broad Institute Genome Sequencing Center for Infectious Disease"/>
            <person name="Wu L."/>
            <person name="Ma J."/>
        </authorList>
    </citation>
    <scope>NUCLEOTIDE SEQUENCE [LARGE SCALE GENOMIC DNA]</scope>
    <source>
        <strain evidence="3">JCM 30742</strain>
    </source>
</reference>
<name>A0ABP7CWY1_9MICC</name>
<comment type="caution">
    <text evidence="2">The sequence shown here is derived from an EMBL/GenBank/DDBJ whole genome shotgun (WGS) entry which is preliminary data.</text>
</comment>
<proteinExistence type="predicted"/>
<keyword evidence="3" id="KW-1185">Reference proteome</keyword>
<organism evidence="2 3">
    <name type="scientific">Arthrobacter ginkgonis</name>
    <dbReference type="NCBI Taxonomy" id="1630594"/>
    <lineage>
        <taxon>Bacteria</taxon>
        <taxon>Bacillati</taxon>
        <taxon>Actinomycetota</taxon>
        <taxon>Actinomycetes</taxon>
        <taxon>Micrococcales</taxon>
        <taxon>Micrococcaceae</taxon>
        <taxon>Arthrobacter</taxon>
    </lineage>
</organism>
<protein>
    <submittedName>
        <fullName evidence="2">Uncharacterized protein</fullName>
    </submittedName>
</protein>
<dbReference type="EMBL" id="BAABEO010000025">
    <property type="protein sequence ID" value="GAA3697584.1"/>
    <property type="molecule type" value="Genomic_DNA"/>
</dbReference>
<feature type="region of interest" description="Disordered" evidence="1">
    <location>
        <begin position="210"/>
        <end position="243"/>
    </location>
</feature>
<sequence>MSTHTLKITANGQRVYPAWLIRLTSGAEEALAAWEALDAEARTYFDAVRAALRAKNELGRMVDGELVPKPGIRAAALEDAQEAVRQAEAAQAAHARKVSAARRKFDTLMQNPSGPEVRRKAAAEYAIEQHAEVARLWPLLAAALEDRDDAHRVAGSPGRSWENTAGVPSGGRFHVVGEAERILSGAIDGFDVDALERVAAGEDVAPAIELHPDESNPAQAIKKAEERRAASQAEAARSRAAGF</sequence>
<feature type="compositionally biased region" description="Low complexity" evidence="1">
    <location>
        <begin position="230"/>
        <end position="243"/>
    </location>
</feature>
<evidence type="ECO:0000256" key="1">
    <source>
        <dbReference type="SAM" id="MobiDB-lite"/>
    </source>
</evidence>
<evidence type="ECO:0000313" key="3">
    <source>
        <dbReference type="Proteomes" id="UP001500752"/>
    </source>
</evidence>
<dbReference type="Proteomes" id="UP001500752">
    <property type="component" value="Unassembled WGS sequence"/>
</dbReference>
<accession>A0ABP7CWY1</accession>
<evidence type="ECO:0000313" key="2">
    <source>
        <dbReference type="EMBL" id="GAA3697584.1"/>
    </source>
</evidence>
<dbReference type="RefSeq" id="WP_345153349.1">
    <property type="nucleotide sequence ID" value="NZ_BAABEO010000025.1"/>
</dbReference>
<gene>
    <name evidence="2" type="ORF">GCM10023081_38180</name>
</gene>